<evidence type="ECO:0000313" key="8">
    <source>
        <dbReference type="EMBL" id="MBB5433223.1"/>
    </source>
</evidence>
<feature type="transmembrane region" description="Helical" evidence="6">
    <location>
        <begin position="51"/>
        <end position="73"/>
    </location>
</feature>
<feature type="transmembrane region" description="Helical" evidence="6">
    <location>
        <begin position="178"/>
        <end position="204"/>
    </location>
</feature>
<dbReference type="PANTHER" id="PTHR30177:SF4">
    <property type="entry name" value="OSMOPROTECTANT IMPORT PERMEASE PROTEIN OSMW"/>
    <property type="match status" value="1"/>
</dbReference>
<organism evidence="8 9">
    <name type="scientific">Nocardiopsis composta</name>
    <dbReference type="NCBI Taxonomy" id="157465"/>
    <lineage>
        <taxon>Bacteria</taxon>
        <taxon>Bacillati</taxon>
        <taxon>Actinomycetota</taxon>
        <taxon>Actinomycetes</taxon>
        <taxon>Streptosporangiales</taxon>
        <taxon>Nocardiopsidaceae</taxon>
        <taxon>Nocardiopsis</taxon>
    </lineage>
</organism>
<gene>
    <name evidence="8" type="ORF">HDA36_003307</name>
</gene>
<dbReference type="AlphaFoldDB" id="A0A7W8VEM1"/>
<proteinExistence type="inferred from homology"/>
<keyword evidence="3 6" id="KW-0812">Transmembrane</keyword>
<reference evidence="8 9" key="1">
    <citation type="submission" date="2020-08" db="EMBL/GenBank/DDBJ databases">
        <title>Sequencing the genomes of 1000 actinobacteria strains.</title>
        <authorList>
            <person name="Klenk H.-P."/>
        </authorList>
    </citation>
    <scope>NUCLEOTIDE SEQUENCE [LARGE SCALE GENOMIC DNA]</scope>
    <source>
        <strain evidence="8 9">DSM 44551</strain>
    </source>
</reference>
<dbReference type="InterPro" id="IPR000515">
    <property type="entry name" value="MetI-like"/>
</dbReference>
<keyword evidence="9" id="KW-1185">Reference proteome</keyword>
<name>A0A7W8VEM1_9ACTN</name>
<dbReference type="PANTHER" id="PTHR30177">
    <property type="entry name" value="GLYCINE BETAINE/L-PROLINE TRANSPORT SYSTEM PERMEASE PROTEIN PROW"/>
    <property type="match status" value="1"/>
</dbReference>
<evidence type="ECO:0000313" key="9">
    <source>
        <dbReference type="Proteomes" id="UP000572635"/>
    </source>
</evidence>
<dbReference type="InterPro" id="IPR051204">
    <property type="entry name" value="ABC_transp_perm/SBD"/>
</dbReference>
<dbReference type="GO" id="GO:0005886">
    <property type="term" value="C:plasma membrane"/>
    <property type="evidence" value="ECO:0007669"/>
    <property type="project" value="UniProtKB-SubCell"/>
</dbReference>
<keyword evidence="2 6" id="KW-0813">Transport</keyword>
<keyword evidence="4 6" id="KW-1133">Transmembrane helix</keyword>
<dbReference type="Proteomes" id="UP000572635">
    <property type="component" value="Unassembled WGS sequence"/>
</dbReference>
<dbReference type="CDD" id="cd06261">
    <property type="entry name" value="TM_PBP2"/>
    <property type="match status" value="1"/>
</dbReference>
<keyword evidence="5 6" id="KW-0472">Membrane</keyword>
<dbReference type="Pfam" id="PF00528">
    <property type="entry name" value="BPD_transp_1"/>
    <property type="match status" value="1"/>
</dbReference>
<evidence type="ECO:0000256" key="6">
    <source>
        <dbReference type="RuleBase" id="RU363032"/>
    </source>
</evidence>
<evidence type="ECO:0000256" key="4">
    <source>
        <dbReference type="ARBA" id="ARBA00022989"/>
    </source>
</evidence>
<evidence type="ECO:0000259" key="7">
    <source>
        <dbReference type="PROSITE" id="PS50928"/>
    </source>
</evidence>
<sequence>MNFFDHLSGNYAEVLALTGEHVVLVLQGLVLASLIGIPLAVLTYRAELPRSVVLAIAGVFLTIPSYALFGLLIAPLGLGTAPAVTALTMYALLPVVRNTVVGLRGVDPAVIESARGMGLSRRQILRQIELPLAWPVIITGLRVATQLLLGIAAISAAVNGPGLGNLIFQGLSSAGTPFAVYLALEGILGIVVLAVLADLAFAALNRVSTSRGLRVD</sequence>
<dbReference type="EMBL" id="JACHDB010000001">
    <property type="protein sequence ID" value="MBB5433223.1"/>
    <property type="molecule type" value="Genomic_DNA"/>
</dbReference>
<dbReference type="InterPro" id="IPR035906">
    <property type="entry name" value="MetI-like_sf"/>
</dbReference>
<comment type="subcellular location">
    <subcellularLocation>
        <location evidence="6">Cell membrane</location>
        <topology evidence="6">Multi-pass membrane protein</topology>
    </subcellularLocation>
    <subcellularLocation>
        <location evidence="1">Membrane</location>
        <topology evidence="1">Multi-pass membrane protein</topology>
    </subcellularLocation>
</comment>
<comment type="caution">
    <text evidence="8">The sequence shown here is derived from an EMBL/GenBank/DDBJ whole genome shotgun (WGS) entry which is preliminary data.</text>
</comment>
<dbReference type="Gene3D" id="1.10.3720.10">
    <property type="entry name" value="MetI-like"/>
    <property type="match status" value="1"/>
</dbReference>
<dbReference type="PROSITE" id="PS50928">
    <property type="entry name" value="ABC_TM1"/>
    <property type="match status" value="1"/>
</dbReference>
<feature type="domain" description="ABC transmembrane type-1" evidence="7">
    <location>
        <begin position="18"/>
        <end position="199"/>
    </location>
</feature>
<dbReference type="RefSeq" id="WP_184392779.1">
    <property type="nucleotide sequence ID" value="NZ_BAAAJD010000143.1"/>
</dbReference>
<evidence type="ECO:0000256" key="5">
    <source>
        <dbReference type="ARBA" id="ARBA00023136"/>
    </source>
</evidence>
<evidence type="ECO:0000256" key="1">
    <source>
        <dbReference type="ARBA" id="ARBA00004141"/>
    </source>
</evidence>
<feature type="transmembrane region" description="Helical" evidence="6">
    <location>
        <begin position="132"/>
        <end position="158"/>
    </location>
</feature>
<comment type="similarity">
    <text evidence="6">Belongs to the binding-protein-dependent transport system permease family.</text>
</comment>
<feature type="transmembrane region" description="Helical" evidence="6">
    <location>
        <begin position="79"/>
        <end position="96"/>
    </location>
</feature>
<accession>A0A7W8VEM1</accession>
<dbReference type="GO" id="GO:0031460">
    <property type="term" value="P:glycine betaine transport"/>
    <property type="evidence" value="ECO:0007669"/>
    <property type="project" value="TreeGrafter"/>
</dbReference>
<protein>
    <submittedName>
        <fullName evidence="8">Osmoprotectant transport system permease protein</fullName>
    </submittedName>
</protein>
<evidence type="ECO:0000256" key="3">
    <source>
        <dbReference type="ARBA" id="ARBA00022692"/>
    </source>
</evidence>
<dbReference type="SUPFAM" id="SSF161098">
    <property type="entry name" value="MetI-like"/>
    <property type="match status" value="1"/>
</dbReference>
<dbReference type="GO" id="GO:0055085">
    <property type="term" value="P:transmembrane transport"/>
    <property type="evidence" value="ECO:0007669"/>
    <property type="project" value="InterPro"/>
</dbReference>
<evidence type="ECO:0000256" key="2">
    <source>
        <dbReference type="ARBA" id="ARBA00022448"/>
    </source>
</evidence>
<feature type="transmembrane region" description="Helical" evidence="6">
    <location>
        <begin position="22"/>
        <end position="44"/>
    </location>
</feature>